<evidence type="ECO:0000313" key="1">
    <source>
        <dbReference type="EMBL" id="TVY63628.1"/>
    </source>
</evidence>
<protein>
    <submittedName>
        <fullName evidence="1">Uncharacterized protein</fullName>
    </submittedName>
</protein>
<accession>A0A559KUF3</accession>
<dbReference type="EMBL" id="SRMI01000009">
    <property type="protein sequence ID" value="TVY63628.1"/>
    <property type="molecule type" value="Genomic_DNA"/>
</dbReference>
<name>A0A559KUF3_FUSOC</name>
<evidence type="ECO:0000313" key="2">
    <source>
        <dbReference type="Proteomes" id="UP000320707"/>
    </source>
</evidence>
<sequence length="207" mass="22849">MTGNMLHKTSLKPPPVFIFLNFNRLQSIVLALIRLESSWIFNTSLALKTSKPFHLEITQVCLRVLFGSPLTRQSDQMPLLGDQELRAIVDRIRYLETELKEAKTLVAVLESNLMVAKKPDLNAGNEGVAGLGGDRLRRLVTANLKTGESDITMIENEKGSFMKLTMGPILIPVSEFAENFSQDIETLWAANISGGSKASTTDDKGTE</sequence>
<gene>
    <name evidence="1" type="ORF">Focb16_v014380</name>
</gene>
<dbReference type="Proteomes" id="UP000320707">
    <property type="component" value="Unassembled WGS sequence"/>
</dbReference>
<dbReference type="AlphaFoldDB" id="A0A559KUF3"/>
<comment type="caution">
    <text evidence="1">The sequence shown here is derived from an EMBL/GenBank/DDBJ whole genome shotgun (WGS) entry which is preliminary data.</text>
</comment>
<organism evidence="1 2">
    <name type="scientific">Fusarium oxysporum f. sp. cubense</name>
    <dbReference type="NCBI Taxonomy" id="61366"/>
    <lineage>
        <taxon>Eukaryota</taxon>
        <taxon>Fungi</taxon>
        <taxon>Dikarya</taxon>
        <taxon>Ascomycota</taxon>
        <taxon>Pezizomycotina</taxon>
        <taxon>Sordariomycetes</taxon>
        <taxon>Hypocreomycetidae</taxon>
        <taxon>Hypocreales</taxon>
        <taxon>Nectriaceae</taxon>
        <taxon>Fusarium</taxon>
        <taxon>Fusarium oxysporum species complex</taxon>
    </lineage>
</organism>
<proteinExistence type="predicted"/>
<reference evidence="1 2" key="1">
    <citation type="journal article" date="2019" name="Microbiol. Resour. Announc.">
        <title>High-quality draft genome sequence of Fusarium oxysporum f. sp. cubense strain 160527, a causal agent of Panama disease.</title>
        <authorList>
            <person name="Asai S."/>
            <person name="Ayukawa Y."/>
            <person name="Gan P."/>
            <person name="Masuda S."/>
            <person name="Komatsu K."/>
            <person name="Shirasu K."/>
            <person name="Arie T."/>
        </authorList>
    </citation>
    <scope>NUCLEOTIDE SEQUENCE [LARGE SCALE GENOMIC DNA]</scope>
    <source>
        <strain evidence="1 2">160527</strain>
    </source>
</reference>